<sequence length="314" mass="36524">MQHDCSLFRQLLRKTGLFMLAFLPPVVRGILATLFLILNTVFFCIPLFLTALIKACIPIEIIRLACNQVLNLVVTLWIYINTGLITLFTPMKVVVTGDTDLRKDRSYLITSNHQTWADIVIVQQVLNGKAPSIKFFLKKELIWVPILGLCWWALDFPFMKRYSREFLEKHPEKKGEDLETTRKACEKFQGLPVSVYNYVEGTRFTEAKHKHQQSPFKHLLKPKAGGIGFVLGAMGNNLQDFLNITLSYKGKTPDFWDFLCGRCPEVKVHIEKSSIPDKYLGRDYLRDDDYRKDIQSWVNKLWEEKDRRLEEMES</sequence>
<dbReference type="InterPro" id="IPR002123">
    <property type="entry name" value="Plipid/glycerol_acylTrfase"/>
</dbReference>
<evidence type="ECO:0000259" key="2">
    <source>
        <dbReference type="SMART" id="SM00563"/>
    </source>
</evidence>
<dbReference type="EMBL" id="JAMFLX010000006">
    <property type="protein sequence ID" value="MCL6269496.1"/>
    <property type="molecule type" value="Genomic_DNA"/>
</dbReference>
<dbReference type="SUPFAM" id="SSF69593">
    <property type="entry name" value="Glycerol-3-phosphate (1)-acyltransferase"/>
    <property type="match status" value="1"/>
</dbReference>
<proteinExistence type="predicted"/>
<dbReference type="PANTHER" id="PTHR10983:SF16">
    <property type="entry name" value="LYSOCARDIOLIPIN ACYLTRANSFERASE 1"/>
    <property type="match status" value="1"/>
</dbReference>
<dbReference type="CDD" id="cd07990">
    <property type="entry name" value="LPLAT_LCLAT1-like"/>
    <property type="match status" value="1"/>
</dbReference>
<keyword evidence="1" id="KW-0472">Membrane</keyword>
<dbReference type="Pfam" id="PF01553">
    <property type="entry name" value="Acyltransferase"/>
    <property type="match status" value="1"/>
</dbReference>
<dbReference type="PANTHER" id="PTHR10983">
    <property type="entry name" value="1-ACYLGLYCEROL-3-PHOSPHATE ACYLTRANSFERASE-RELATED"/>
    <property type="match status" value="1"/>
</dbReference>
<accession>A0ABT0PDZ7</accession>
<organism evidence="3 4">
    <name type="scientific">Parendozoicomonas callyspongiae</name>
    <dbReference type="NCBI Taxonomy" id="2942213"/>
    <lineage>
        <taxon>Bacteria</taxon>
        <taxon>Pseudomonadati</taxon>
        <taxon>Pseudomonadota</taxon>
        <taxon>Gammaproteobacteria</taxon>
        <taxon>Oceanospirillales</taxon>
        <taxon>Endozoicomonadaceae</taxon>
        <taxon>Parendozoicomonas</taxon>
    </lineage>
</organism>
<keyword evidence="3" id="KW-0808">Transferase</keyword>
<dbReference type="GO" id="GO:0016746">
    <property type="term" value="F:acyltransferase activity"/>
    <property type="evidence" value="ECO:0007669"/>
    <property type="project" value="UniProtKB-KW"/>
</dbReference>
<evidence type="ECO:0000256" key="1">
    <source>
        <dbReference type="SAM" id="Phobius"/>
    </source>
</evidence>
<feature type="transmembrane region" description="Helical" evidence="1">
    <location>
        <begin position="69"/>
        <end position="88"/>
    </location>
</feature>
<dbReference type="RefSeq" id="WP_249698526.1">
    <property type="nucleotide sequence ID" value="NZ_JAMFLX010000006.1"/>
</dbReference>
<keyword evidence="1" id="KW-0812">Transmembrane</keyword>
<evidence type="ECO:0000313" key="4">
    <source>
        <dbReference type="Proteomes" id="UP001203338"/>
    </source>
</evidence>
<feature type="transmembrane region" description="Helical" evidence="1">
    <location>
        <begin position="141"/>
        <end position="159"/>
    </location>
</feature>
<keyword evidence="1" id="KW-1133">Transmembrane helix</keyword>
<gene>
    <name evidence="3" type="ORF">M3P05_06020</name>
</gene>
<feature type="domain" description="Phospholipid/glycerol acyltransferase" evidence="2">
    <location>
        <begin position="107"/>
        <end position="249"/>
    </location>
</feature>
<keyword evidence="3" id="KW-0012">Acyltransferase</keyword>
<protein>
    <submittedName>
        <fullName evidence="3">Acyltransferase</fullName>
    </submittedName>
</protein>
<dbReference type="Proteomes" id="UP001203338">
    <property type="component" value="Unassembled WGS sequence"/>
</dbReference>
<dbReference type="NCBIfam" id="NF010621">
    <property type="entry name" value="PRK14014.1"/>
    <property type="match status" value="1"/>
</dbReference>
<evidence type="ECO:0000313" key="3">
    <source>
        <dbReference type="EMBL" id="MCL6269496.1"/>
    </source>
</evidence>
<dbReference type="SMART" id="SM00563">
    <property type="entry name" value="PlsC"/>
    <property type="match status" value="1"/>
</dbReference>
<name>A0ABT0PDZ7_9GAMM</name>
<feature type="transmembrane region" description="Helical" evidence="1">
    <location>
        <begin position="37"/>
        <end position="57"/>
    </location>
</feature>
<keyword evidence="4" id="KW-1185">Reference proteome</keyword>
<comment type="caution">
    <text evidence="3">The sequence shown here is derived from an EMBL/GenBank/DDBJ whole genome shotgun (WGS) entry which is preliminary data.</text>
</comment>
<reference evidence="3 4" key="1">
    <citation type="submission" date="2022-05" db="EMBL/GenBank/DDBJ databases">
        <authorList>
            <person name="Park J.-S."/>
        </authorList>
    </citation>
    <scope>NUCLEOTIDE SEQUENCE [LARGE SCALE GENOMIC DNA]</scope>
    <source>
        <strain evidence="3 4">2012CJ34-2</strain>
    </source>
</reference>